<dbReference type="Proteomes" id="UP000185596">
    <property type="component" value="Unassembled WGS sequence"/>
</dbReference>
<name>A0A1Q8CK09_9PSEU</name>
<comment type="caution">
    <text evidence="1">The sequence shown here is derived from an EMBL/GenBank/DDBJ whole genome shotgun (WGS) entry which is preliminary data.</text>
</comment>
<dbReference type="AlphaFoldDB" id="A0A1Q8CK09"/>
<dbReference type="STRING" id="1912961.BU204_25665"/>
<dbReference type="SUPFAM" id="SSF56059">
    <property type="entry name" value="Glutathione synthetase ATP-binding domain-like"/>
    <property type="match status" value="1"/>
</dbReference>
<dbReference type="EMBL" id="MSIE01000050">
    <property type="protein sequence ID" value="OLF14682.1"/>
    <property type="molecule type" value="Genomic_DNA"/>
</dbReference>
<proteinExistence type="predicted"/>
<accession>A0A1Q8CK09</accession>
<keyword evidence="2" id="KW-1185">Reference proteome</keyword>
<organism evidence="1 2">
    <name type="scientific">Actinophytocola xanthii</name>
    <dbReference type="NCBI Taxonomy" id="1912961"/>
    <lineage>
        <taxon>Bacteria</taxon>
        <taxon>Bacillati</taxon>
        <taxon>Actinomycetota</taxon>
        <taxon>Actinomycetes</taxon>
        <taxon>Pseudonocardiales</taxon>
        <taxon>Pseudonocardiaceae</taxon>
    </lineage>
</organism>
<evidence type="ECO:0000313" key="2">
    <source>
        <dbReference type="Proteomes" id="UP000185596"/>
    </source>
</evidence>
<protein>
    <recommendedName>
        <fullName evidence="3">Circularly permuted ATPgrasp domain-containing protein</fullName>
    </recommendedName>
</protein>
<sequence>MQSAFNDYLGPPGPAPELAALREALDATKAVRTRDDMYFTPLPAPLLLDREQNAYLRHASERLVALLTTELGTYVADEAELLDVLRIGPVLRPFVREALAADVTVARCDFLWSREGWRVVEVNIGGPVGGLDVRGYNDLAAKNPLVGPFLTENGLDAGSPIDALAEATRRACERLGVAAARPVIAIVDSPEFEPIYHLAYRRLVEHYAANGFDAVICHQGTLSVRNGHLFSGELHIDAVHRQFILEDMLTEPELALPVLQAASAGTTALISGFREELLGCKGMLAVLRDAAVRGLLSAEDAHLVLDVVPETVLLHRPDRAGFSGAGDPQVLRDATAADWVVKPSIGSSGGGVTLGAGVDEGTFRDAARAATGSDDAWVAQRFVRSDPVTLPLLRDEELTFGGCQIHPSFFVTEGRATGAWTRALPGQAARLVAMVNGALFGGVYAPH</sequence>
<reference evidence="1 2" key="1">
    <citation type="submission" date="2016-12" db="EMBL/GenBank/DDBJ databases">
        <title>The draft genome sequence of Actinophytocola sp. 11-183.</title>
        <authorList>
            <person name="Wang W."/>
            <person name="Yuan L."/>
        </authorList>
    </citation>
    <scope>NUCLEOTIDE SEQUENCE [LARGE SCALE GENOMIC DNA]</scope>
    <source>
        <strain evidence="1 2">11-183</strain>
    </source>
</reference>
<evidence type="ECO:0008006" key="3">
    <source>
        <dbReference type="Google" id="ProtNLM"/>
    </source>
</evidence>
<gene>
    <name evidence="1" type="ORF">BU204_25665</name>
</gene>
<evidence type="ECO:0000313" key="1">
    <source>
        <dbReference type="EMBL" id="OLF14682.1"/>
    </source>
</evidence>